<keyword evidence="4" id="KW-0347">Helicase</keyword>
<dbReference type="SMART" id="SM00491">
    <property type="entry name" value="HELICc2"/>
    <property type="match status" value="1"/>
</dbReference>
<comment type="caution">
    <text evidence="10">The sequence shown here is derived from an EMBL/GenBank/DDBJ whole genome shotgun (WGS) entry which is preliminary data.</text>
</comment>
<evidence type="ECO:0000256" key="4">
    <source>
        <dbReference type="ARBA" id="ARBA00022806"/>
    </source>
</evidence>
<dbReference type="PROSITE" id="PS00690">
    <property type="entry name" value="DEAH_ATP_HELICASE"/>
    <property type="match status" value="1"/>
</dbReference>
<evidence type="ECO:0000256" key="3">
    <source>
        <dbReference type="ARBA" id="ARBA00022801"/>
    </source>
</evidence>
<keyword evidence="3" id="KW-0378">Hydrolase</keyword>
<dbReference type="GO" id="GO:0003677">
    <property type="term" value="F:DNA binding"/>
    <property type="evidence" value="ECO:0007669"/>
    <property type="project" value="InterPro"/>
</dbReference>
<dbReference type="AlphaFoldDB" id="A0AAV5TAY2"/>
<evidence type="ECO:0000313" key="11">
    <source>
        <dbReference type="Proteomes" id="UP001432027"/>
    </source>
</evidence>
<keyword evidence="2" id="KW-0547">Nucleotide-binding</keyword>
<reference evidence="10" key="1">
    <citation type="submission" date="2023-10" db="EMBL/GenBank/DDBJ databases">
        <title>Genome assembly of Pristionchus species.</title>
        <authorList>
            <person name="Yoshida K."/>
            <person name="Sommer R.J."/>
        </authorList>
    </citation>
    <scope>NUCLEOTIDE SEQUENCE</scope>
    <source>
        <strain evidence="10">RS0144</strain>
    </source>
</reference>
<dbReference type="SMART" id="SM00488">
    <property type="entry name" value="DEXDc2"/>
    <property type="match status" value="1"/>
</dbReference>
<dbReference type="InterPro" id="IPR045028">
    <property type="entry name" value="DinG/Rad3-like"/>
</dbReference>
<dbReference type="InterPro" id="IPR027417">
    <property type="entry name" value="P-loop_NTPase"/>
</dbReference>
<evidence type="ECO:0000256" key="5">
    <source>
        <dbReference type="ARBA" id="ARBA00022840"/>
    </source>
</evidence>
<dbReference type="InterPro" id="IPR002464">
    <property type="entry name" value="DNA/RNA_helicase_DEAH_CS"/>
</dbReference>
<evidence type="ECO:0000259" key="9">
    <source>
        <dbReference type="PROSITE" id="PS51193"/>
    </source>
</evidence>
<dbReference type="FunFam" id="3.40.50.300:FF:004109">
    <property type="entry name" value="Deletions Of G-rich DNA"/>
    <property type="match status" value="1"/>
</dbReference>
<organism evidence="10 11">
    <name type="scientific">Pristionchus entomophagus</name>
    <dbReference type="NCBI Taxonomy" id="358040"/>
    <lineage>
        <taxon>Eukaryota</taxon>
        <taxon>Metazoa</taxon>
        <taxon>Ecdysozoa</taxon>
        <taxon>Nematoda</taxon>
        <taxon>Chromadorea</taxon>
        <taxon>Rhabditida</taxon>
        <taxon>Rhabditina</taxon>
        <taxon>Diplogasteromorpha</taxon>
        <taxon>Diplogasteroidea</taxon>
        <taxon>Neodiplogasteridae</taxon>
        <taxon>Pristionchus</taxon>
    </lineage>
</organism>
<evidence type="ECO:0000313" key="10">
    <source>
        <dbReference type="EMBL" id="GMS89829.1"/>
    </source>
</evidence>
<name>A0AAV5TAY2_9BILA</name>
<dbReference type="GO" id="GO:0016818">
    <property type="term" value="F:hydrolase activity, acting on acid anhydrides, in phosphorus-containing anhydrides"/>
    <property type="evidence" value="ECO:0007669"/>
    <property type="project" value="InterPro"/>
</dbReference>
<evidence type="ECO:0000256" key="8">
    <source>
        <dbReference type="ARBA" id="ARBA00023235"/>
    </source>
</evidence>
<evidence type="ECO:0000256" key="7">
    <source>
        <dbReference type="ARBA" id="ARBA00023014"/>
    </source>
</evidence>
<keyword evidence="8" id="KW-0413">Isomerase</keyword>
<feature type="domain" description="Helicase ATP-binding" evidence="9">
    <location>
        <begin position="73"/>
        <end position="456"/>
    </location>
</feature>
<dbReference type="GO" id="GO:1990918">
    <property type="term" value="P:double-strand break repair involved in meiotic recombination"/>
    <property type="evidence" value="ECO:0007669"/>
    <property type="project" value="TreeGrafter"/>
</dbReference>
<accession>A0AAV5TAY2</accession>
<keyword evidence="5" id="KW-0067">ATP-binding</keyword>
<dbReference type="PANTHER" id="PTHR11472">
    <property type="entry name" value="DNA REPAIR DEAD HELICASE RAD3/XP-D SUBFAMILY MEMBER"/>
    <property type="match status" value="1"/>
</dbReference>
<evidence type="ECO:0000256" key="1">
    <source>
        <dbReference type="ARBA" id="ARBA00022723"/>
    </source>
</evidence>
<sequence>SMSIKPYSYEDIKKNIIDQVVNNRKNGIKRQSMDAPSTQGSAKRKPFFGKKQKKAAVKLYKVPECYTMPINGVHVSLPKGLIPYRTQKLMMVRILQAIIRSQNALAESPTGSGKTMALLASSCAWLKQYKEKRWKSKEDCPVHSSTEYKKMKEEEMSALLTQPADSKPPSMAESKFADDDEISVVYDKFDESMQKLTANIDDDFIPAKRQTSTKADDLAKQQMMMNEEMENFEGELTEEAKARREKCTCLPKVRVYYGTRTHKQIGQVVKEFGRLDYAPALSHTILGSREQMCINEGVRAHADLGGACKELISNEGQGCAYKTNMRGNYEKPFAIRQVIRSKGADVFDIDALVEALGEDDGPQLCPYFSATRILTQDADIIFCPFNYMIDPIIRDMSDVHLKDAVVILDEAHNVEDICRDAASFTFNEKEIHDALMSFTEKQELVRREIADQSKRLNEDEKEQGVDYIQRLRDFAKALNEMVNTMTSIRLWLISESEGVRDPRPNDRFDKGTATKGWEELYDSLERKSLIFGKDSQKTLKEAMMKLVEKDNAETKNWTMDSFKPNGTAMVCVEKFLYFILYFTKENRRRTYRLNITVERPSEMQLAAEAHHGMKRPGGTQPWGGSSGPRNQLYTSQPVMSSTTLTGIDLFNAYSASTFVDPKNMPTAFVPIRSGLRITAHMWCMSPELAYMDAFAECRTVVLASGTLCPTETLKTELGMPFVFEMEGEQVIPKEQIFASVIKRGENGTTLRATYQNSQNDMFLEELAMIIRSVARRVPGGVLIFFPSYRLLDRVYEWMHQATFIRQIEFNKIVVKEPKRSSDLTGVMSQYEAAIANPKSFGPGVTGSLMFAVFRGKVSEGIDFIDDMARCVVSIGIPYPNAMDELVQEKKKYNNENSQKLRILTGDQWYTSQAYRALNQALGRCLRHRGDWGSIVMVDERLAVPTHQPLLAASAASSAARVSRWIRDQTVNYDVYKEFEADLESFIERMTKPVVKMEIKEEMKKEID</sequence>
<dbReference type="Gene3D" id="3.40.50.300">
    <property type="entry name" value="P-loop containing nucleotide triphosphate hydrolases"/>
    <property type="match status" value="3"/>
</dbReference>
<dbReference type="GO" id="GO:0046872">
    <property type="term" value="F:metal ion binding"/>
    <property type="evidence" value="ECO:0007669"/>
    <property type="project" value="UniProtKB-KW"/>
</dbReference>
<proteinExistence type="predicted"/>
<dbReference type="InterPro" id="IPR006555">
    <property type="entry name" value="ATP-dep_Helicase_C"/>
</dbReference>
<keyword evidence="1" id="KW-0479">Metal-binding</keyword>
<dbReference type="EMBL" id="BTSX01000003">
    <property type="protein sequence ID" value="GMS89829.1"/>
    <property type="molecule type" value="Genomic_DNA"/>
</dbReference>
<gene>
    <name evidence="10" type="ORF">PENTCL1PPCAC_12004</name>
</gene>
<feature type="non-terminal residue" evidence="10">
    <location>
        <position position="1"/>
    </location>
</feature>
<dbReference type="GO" id="GO:0005524">
    <property type="term" value="F:ATP binding"/>
    <property type="evidence" value="ECO:0007669"/>
    <property type="project" value="UniProtKB-KW"/>
</dbReference>
<keyword evidence="11" id="KW-1185">Reference proteome</keyword>
<dbReference type="Pfam" id="PF06733">
    <property type="entry name" value="DEAD_2"/>
    <property type="match status" value="1"/>
</dbReference>
<protein>
    <recommendedName>
        <fullName evidence="9">Helicase ATP-binding domain-containing protein</fullName>
    </recommendedName>
</protein>
<dbReference type="GO" id="GO:0005634">
    <property type="term" value="C:nucleus"/>
    <property type="evidence" value="ECO:0007669"/>
    <property type="project" value="TreeGrafter"/>
</dbReference>
<dbReference type="Proteomes" id="UP001432027">
    <property type="component" value="Unassembled WGS sequence"/>
</dbReference>
<dbReference type="FunFam" id="3.40.50.300:FF:003440">
    <property type="entry name" value="Deletions Of G-rich DNA"/>
    <property type="match status" value="1"/>
</dbReference>
<evidence type="ECO:0000256" key="2">
    <source>
        <dbReference type="ARBA" id="ARBA00022741"/>
    </source>
</evidence>
<dbReference type="InterPro" id="IPR014013">
    <property type="entry name" value="Helic_SF1/SF2_ATP-bd_DinG/Rad3"/>
</dbReference>
<dbReference type="SUPFAM" id="SSF52540">
    <property type="entry name" value="P-loop containing nucleoside triphosphate hydrolases"/>
    <property type="match status" value="2"/>
</dbReference>
<dbReference type="GO" id="GO:0006289">
    <property type="term" value="P:nucleotide-excision repair"/>
    <property type="evidence" value="ECO:0007669"/>
    <property type="project" value="TreeGrafter"/>
</dbReference>
<dbReference type="CDD" id="cd18788">
    <property type="entry name" value="SF2_C_XPD"/>
    <property type="match status" value="1"/>
</dbReference>
<dbReference type="Pfam" id="PF13307">
    <property type="entry name" value="Helicase_C_2"/>
    <property type="match status" value="1"/>
</dbReference>
<dbReference type="PROSITE" id="PS51193">
    <property type="entry name" value="HELICASE_ATP_BIND_2"/>
    <property type="match status" value="1"/>
</dbReference>
<keyword evidence="6" id="KW-0408">Iron</keyword>
<dbReference type="GO" id="GO:0003678">
    <property type="term" value="F:DNA helicase activity"/>
    <property type="evidence" value="ECO:0007669"/>
    <property type="project" value="InterPro"/>
</dbReference>
<dbReference type="FunFam" id="3.40.50.300:FF:003493">
    <property type="entry name" value="Predicted protein"/>
    <property type="match status" value="1"/>
</dbReference>
<dbReference type="InterPro" id="IPR006554">
    <property type="entry name" value="Helicase-like_DEXD_c2"/>
</dbReference>
<evidence type="ECO:0000256" key="6">
    <source>
        <dbReference type="ARBA" id="ARBA00023004"/>
    </source>
</evidence>
<dbReference type="InterPro" id="IPR010614">
    <property type="entry name" value="RAD3-like_helicase_DEAD"/>
</dbReference>
<dbReference type="PANTHER" id="PTHR11472:SF47">
    <property type="entry name" value="FANCONI ANEMIA GROUP J PROTEIN"/>
    <property type="match status" value="1"/>
</dbReference>
<keyword evidence="7" id="KW-0411">Iron-sulfur</keyword>
<dbReference type="GO" id="GO:0051536">
    <property type="term" value="F:iron-sulfur cluster binding"/>
    <property type="evidence" value="ECO:0007669"/>
    <property type="project" value="UniProtKB-KW"/>
</dbReference>